<keyword evidence="3" id="KW-1185">Reference proteome</keyword>
<evidence type="ECO:0000313" key="2">
    <source>
        <dbReference type="EMBL" id="EKF74471.1"/>
    </source>
</evidence>
<sequence>MAPARGAQQQKKGTDKADQEALATLAGLVQVMIEIALAADNEQQADAGGQVGFQKPAAQPQSGQENNPLLPWYLTRARPTIKLNSVH</sequence>
<evidence type="ECO:0000313" key="3">
    <source>
        <dbReference type="Proteomes" id="UP000010164"/>
    </source>
</evidence>
<gene>
    <name evidence="2" type="ORF">A11A3_08620</name>
</gene>
<proteinExistence type="predicted"/>
<reference evidence="2 3" key="1">
    <citation type="journal article" date="2012" name="J. Bacteriol.">
        <title>Genome Sequence of the Alkane-Degrading Bacterium Alcanivorax hongdengensis Type Strain A-11-3.</title>
        <authorList>
            <person name="Lai Q."/>
            <person name="Shao Z."/>
        </authorList>
    </citation>
    <scope>NUCLEOTIDE SEQUENCE [LARGE SCALE GENOMIC DNA]</scope>
    <source>
        <strain evidence="2 3">A-11-3</strain>
    </source>
</reference>
<dbReference type="PATRIC" id="fig|1177179.3.peg.1723"/>
<feature type="region of interest" description="Disordered" evidence="1">
    <location>
        <begin position="45"/>
        <end position="71"/>
    </location>
</feature>
<comment type="caution">
    <text evidence="2">The sequence shown here is derived from an EMBL/GenBank/DDBJ whole genome shotgun (WGS) entry which is preliminary data.</text>
</comment>
<dbReference type="EMBL" id="AMRJ01000011">
    <property type="protein sequence ID" value="EKF74471.1"/>
    <property type="molecule type" value="Genomic_DNA"/>
</dbReference>
<protein>
    <submittedName>
        <fullName evidence="2">Uncharacterized protein</fullName>
    </submittedName>
</protein>
<organism evidence="2 3">
    <name type="scientific">Alcanivorax hongdengensis A-11-3</name>
    <dbReference type="NCBI Taxonomy" id="1177179"/>
    <lineage>
        <taxon>Bacteria</taxon>
        <taxon>Pseudomonadati</taxon>
        <taxon>Pseudomonadota</taxon>
        <taxon>Gammaproteobacteria</taxon>
        <taxon>Oceanospirillales</taxon>
        <taxon>Alcanivoracaceae</taxon>
        <taxon>Alcanivorax</taxon>
    </lineage>
</organism>
<accession>L0WC05</accession>
<name>L0WC05_9GAMM</name>
<evidence type="ECO:0000256" key="1">
    <source>
        <dbReference type="SAM" id="MobiDB-lite"/>
    </source>
</evidence>
<dbReference type="AlphaFoldDB" id="L0WC05"/>
<dbReference type="STRING" id="1177179.A11A3_08620"/>
<dbReference type="Proteomes" id="UP000010164">
    <property type="component" value="Unassembled WGS sequence"/>
</dbReference>